<protein>
    <submittedName>
        <fullName evidence="1">Uncharacterized protein</fullName>
    </submittedName>
</protein>
<accession>C7BHU7</accession>
<sequence>MCIAWLLNIKMKNRYLSGWYIPNRFRVAAWRQVNESPGA</sequence>
<reference evidence="1 2" key="1">
    <citation type="journal article" date="2009" name="BMC Genomics">
        <title>Comparative genomics of the emerging human pathogen Photorhabdus asymbiotica with the insect pathogen Photorhabdus luminescens.</title>
        <authorList>
            <person name="Wilkinson P."/>
            <person name="Waterfield N.R."/>
            <person name="Crossman L."/>
            <person name="Corton C."/>
            <person name="Sanchez-Contreras M."/>
            <person name="Vlisidou I."/>
            <person name="Barron A."/>
            <person name="Bignell A."/>
            <person name="Clark L."/>
            <person name="Ormond D."/>
            <person name="Mayho M."/>
            <person name="Bason N."/>
            <person name="Smith F."/>
            <person name="Simmonds M."/>
            <person name="Churcher C."/>
            <person name="Harris D."/>
            <person name="Thompson N.R."/>
            <person name="Quail M."/>
            <person name="Parkhill J."/>
            <person name="ffrench-Constant R.H."/>
        </authorList>
    </citation>
    <scope>NUCLEOTIDE SEQUENCE [LARGE SCALE GENOMIC DNA]</scope>
    <source>
        <strain evidence="2">ATCC 43949 / 3105-77</strain>
    </source>
</reference>
<gene>
    <name evidence="1" type="ordered locus">PAU_01952</name>
</gene>
<dbReference type="STRING" id="291112.PAU_01952"/>
<dbReference type="KEGG" id="pay:PAU_01952"/>
<dbReference type="EMBL" id="FM162591">
    <property type="protein sequence ID" value="CAQ84044.1"/>
    <property type="molecule type" value="Genomic_DNA"/>
</dbReference>
<evidence type="ECO:0000313" key="2">
    <source>
        <dbReference type="Proteomes" id="UP000002747"/>
    </source>
</evidence>
<name>C7BHU7_PHOAA</name>
<dbReference type="Proteomes" id="UP000002747">
    <property type="component" value="Chromosome"/>
</dbReference>
<evidence type="ECO:0000313" key="1">
    <source>
        <dbReference type="EMBL" id="CAQ84044.1"/>
    </source>
</evidence>
<proteinExistence type="predicted"/>
<organism evidence="1 2">
    <name type="scientific">Photorhabdus asymbiotica subsp. asymbiotica (strain ATCC 43949 / 3105-77)</name>
    <name type="common">Xenorhabdus luminescens (strain 2)</name>
    <dbReference type="NCBI Taxonomy" id="553480"/>
    <lineage>
        <taxon>Bacteria</taxon>
        <taxon>Pseudomonadati</taxon>
        <taxon>Pseudomonadota</taxon>
        <taxon>Gammaproteobacteria</taxon>
        <taxon>Enterobacterales</taxon>
        <taxon>Morganellaceae</taxon>
        <taxon>Photorhabdus</taxon>
    </lineage>
</organism>
<dbReference type="AlphaFoldDB" id="C7BHU7"/>